<dbReference type="OrthoDB" id="9766277at2"/>
<dbReference type="SUPFAM" id="SSF53955">
    <property type="entry name" value="Lysozyme-like"/>
    <property type="match status" value="1"/>
</dbReference>
<name>A0A5J5IXC8_9MICO</name>
<gene>
    <name evidence="2" type="ORF">F6B43_14255</name>
</gene>
<protein>
    <recommendedName>
        <fullName evidence="4">Phospholipase</fullName>
    </recommendedName>
</protein>
<evidence type="ECO:0000313" key="3">
    <source>
        <dbReference type="Proteomes" id="UP000325827"/>
    </source>
</evidence>
<evidence type="ECO:0000256" key="1">
    <source>
        <dbReference type="SAM" id="SignalP"/>
    </source>
</evidence>
<comment type="caution">
    <text evidence="2">The sequence shown here is derived from an EMBL/GenBank/DDBJ whole genome shotgun (WGS) entry which is preliminary data.</text>
</comment>
<feature type="chain" id="PRO_5023898586" description="Phospholipase" evidence="1">
    <location>
        <begin position="44"/>
        <end position="255"/>
    </location>
</feature>
<accession>A0A5J5IXC8</accession>
<dbReference type="InterPro" id="IPR023346">
    <property type="entry name" value="Lysozyme-like_dom_sf"/>
</dbReference>
<dbReference type="RefSeq" id="WP_150449663.1">
    <property type="nucleotide sequence ID" value="NZ_VYSA01000003.1"/>
</dbReference>
<reference evidence="3" key="1">
    <citation type="submission" date="2019-09" db="EMBL/GenBank/DDBJ databases">
        <title>Mumia zhuanghuii sp. nov. isolated from the intestinal contents of plateau pika (Ochotona curzoniae) in the Qinghai-Tibet plateau of China.</title>
        <authorList>
            <person name="Tian Z."/>
        </authorList>
    </citation>
    <scope>NUCLEOTIDE SEQUENCE [LARGE SCALE GENOMIC DNA]</scope>
    <source>
        <strain evidence="3">JCM 30598</strain>
    </source>
</reference>
<keyword evidence="3" id="KW-1185">Reference proteome</keyword>
<sequence>MRFRTIARIHRVHRARRTILPASLAIALLAAAGVAAGTTSAIAATSSQERTATAEIATVERPIDHDAAFYVTVANAVEKSAAGKVDTATLARQIDALNDSSALPEPSVQALTSLVQHSSAKVTAAVADYNAQAAAQAAAAAAQAAADALAQANTPDGARATARAMAASQYGWGDGQFSCLDSLWQKESGWNYQAYNADGGATGIPQSLPGSKMASFGSDWETNAATQIAWGLDYISRGYGSPCSAWSHSQSVNWY</sequence>
<feature type="signal peptide" evidence="1">
    <location>
        <begin position="1"/>
        <end position="43"/>
    </location>
</feature>
<keyword evidence="1" id="KW-0732">Signal</keyword>
<proteinExistence type="predicted"/>
<dbReference type="EMBL" id="VYSA01000003">
    <property type="protein sequence ID" value="KAA9106322.1"/>
    <property type="molecule type" value="Genomic_DNA"/>
</dbReference>
<dbReference type="Proteomes" id="UP000325827">
    <property type="component" value="Unassembled WGS sequence"/>
</dbReference>
<organism evidence="2 3">
    <name type="scientific">Microbacterium rhizomatis</name>
    <dbReference type="NCBI Taxonomy" id="1631477"/>
    <lineage>
        <taxon>Bacteria</taxon>
        <taxon>Bacillati</taxon>
        <taxon>Actinomycetota</taxon>
        <taxon>Actinomycetes</taxon>
        <taxon>Micrococcales</taxon>
        <taxon>Microbacteriaceae</taxon>
        <taxon>Microbacterium</taxon>
    </lineage>
</organism>
<dbReference type="AlphaFoldDB" id="A0A5J5IXC8"/>
<evidence type="ECO:0008006" key="4">
    <source>
        <dbReference type="Google" id="ProtNLM"/>
    </source>
</evidence>
<evidence type="ECO:0000313" key="2">
    <source>
        <dbReference type="EMBL" id="KAA9106322.1"/>
    </source>
</evidence>